<sequence>MNKWFLWSFVSLITTCFFTSCNETGTDQIKDSKETLATFKMVVDQYPQTFLVRDVKDYYTSIVVNQVIEGLVKLDPKTLRPEGAVSEKWEVSEDGLTYTFYLRDNVFFHDHSCFKEGKGRKLNAQDIQYTFELICTKNEDGQASHGYSSILKETLDGAEDFFEGKTKSISGISISGDYTISLKIKRPDLNFPAKLSLTNFGIVAREVVECGKETDLIGTGPFRYGYDSDDGTPFIALVKNPEYYLKDENGIQLPYLDTVMIYVQNNQLEQLDLFERGKVHYIENIPPSRITHVLEDRIQDFSGEPPLMKLTNDPLLSTQYYSLNINSPALKDKRVRQALNYAIDRDRILSNVLKSSPQSGIYGIVPPLPKLLPGYDFSGVKEKGYSYDPEKARELLAEAGFPNGKGFPTLTLKFNTGTIHSAVADEFRKQMAKELGINVNLEGLSFEDRLSDETMAKGDLFRTAWYADYIGAESFLMNFYGKFVPDDINTPSHVNSSRYQNEQFDELFEKAQKEKNIEQRNRLFSEAEKIMLEDAPLIVLWYNEQFMLQYYNVRNLETNSILYLDLTKVRVKDWTKEEFNRLHP</sequence>
<reference evidence="6 7" key="1">
    <citation type="journal article" date="2019" name="Int. J. Syst. Evol. Microbiol.">
        <title>The Global Catalogue of Microorganisms (GCM) 10K type strain sequencing project: providing services to taxonomists for standard genome sequencing and annotation.</title>
        <authorList>
            <consortium name="The Broad Institute Genomics Platform"/>
            <consortium name="The Broad Institute Genome Sequencing Center for Infectious Disease"/>
            <person name="Wu L."/>
            <person name="Ma J."/>
        </authorList>
    </citation>
    <scope>NUCLEOTIDE SEQUENCE [LARGE SCALE GENOMIC DNA]</scope>
    <source>
        <strain evidence="6 7">JCM 16083</strain>
    </source>
</reference>
<dbReference type="Gene3D" id="3.90.76.10">
    <property type="entry name" value="Dipeptide-binding Protein, Domain 1"/>
    <property type="match status" value="1"/>
</dbReference>
<dbReference type="Gene3D" id="3.10.105.10">
    <property type="entry name" value="Dipeptide-binding Protein, Domain 3"/>
    <property type="match status" value="1"/>
</dbReference>
<gene>
    <name evidence="6" type="ORF">GCM10009118_33930</name>
</gene>
<dbReference type="InterPro" id="IPR000914">
    <property type="entry name" value="SBP_5_dom"/>
</dbReference>
<evidence type="ECO:0000313" key="7">
    <source>
        <dbReference type="Proteomes" id="UP001501126"/>
    </source>
</evidence>
<dbReference type="Pfam" id="PF00496">
    <property type="entry name" value="SBP_bac_5"/>
    <property type="match status" value="1"/>
</dbReference>
<dbReference type="InterPro" id="IPR039424">
    <property type="entry name" value="SBP_5"/>
</dbReference>
<keyword evidence="4" id="KW-0732">Signal</keyword>
<accession>A0ABN1MVK5</accession>
<comment type="caution">
    <text evidence="6">The sequence shown here is derived from an EMBL/GenBank/DDBJ whole genome shotgun (WGS) entry which is preliminary data.</text>
</comment>
<keyword evidence="3" id="KW-0813">Transport</keyword>
<proteinExistence type="inferred from homology"/>
<dbReference type="PANTHER" id="PTHR30290">
    <property type="entry name" value="PERIPLASMIC BINDING COMPONENT OF ABC TRANSPORTER"/>
    <property type="match status" value="1"/>
</dbReference>
<evidence type="ECO:0000313" key="6">
    <source>
        <dbReference type="EMBL" id="GAA0876983.1"/>
    </source>
</evidence>
<dbReference type="Proteomes" id="UP001501126">
    <property type="component" value="Unassembled WGS sequence"/>
</dbReference>
<dbReference type="RefSeq" id="WP_343790924.1">
    <property type="nucleotide sequence ID" value="NZ_BAAAFH010000022.1"/>
</dbReference>
<dbReference type="InterPro" id="IPR030678">
    <property type="entry name" value="Peptide/Ni-bd"/>
</dbReference>
<keyword evidence="7" id="KW-1185">Reference proteome</keyword>
<dbReference type="Gene3D" id="3.40.190.10">
    <property type="entry name" value="Periplasmic binding protein-like II"/>
    <property type="match status" value="1"/>
</dbReference>
<dbReference type="CDD" id="cd00995">
    <property type="entry name" value="PBP2_NikA_DppA_OppA_like"/>
    <property type="match status" value="1"/>
</dbReference>
<organism evidence="6 7">
    <name type="scientific">Wandonia haliotis</name>
    <dbReference type="NCBI Taxonomy" id="574963"/>
    <lineage>
        <taxon>Bacteria</taxon>
        <taxon>Pseudomonadati</taxon>
        <taxon>Bacteroidota</taxon>
        <taxon>Flavobacteriia</taxon>
        <taxon>Flavobacteriales</taxon>
        <taxon>Crocinitomicaceae</taxon>
        <taxon>Wandonia</taxon>
    </lineage>
</organism>
<dbReference type="PROSITE" id="PS51257">
    <property type="entry name" value="PROKAR_LIPOPROTEIN"/>
    <property type="match status" value="1"/>
</dbReference>
<dbReference type="PANTHER" id="PTHR30290:SF10">
    <property type="entry name" value="PERIPLASMIC OLIGOPEPTIDE-BINDING PROTEIN-RELATED"/>
    <property type="match status" value="1"/>
</dbReference>
<name>A0ABN1MVK5_9FLAO</name>
<protein>
    <submittedName>
        <fullName evidence="6">ABC transporter substrate-binding protein</fullName>
    </submittedName>
</protein>
<comment type="subcellular location">
    <subcellularLocation>
        <location evidence="1">Cell envelope</location>
    </subcellularLocation>
</comment>
<evidence type="ECO:0000256" key="3">
    <source>
        <dbReference type="ARBA" id="ARBA00022448"/>
    </source>
</evidence>
<evidence type="ECO:0000256" key="4">
    <source>
        <dbReference type="ARBA" id="ARBA00022729"/>
    </source>
</evidence>
<evidence type="ECO:0000256" key="1">
    <source>
        <dbReference type="ARBA" id="ARBA00004196"/>
    </source>
</evidence>
<evidence type="ECO:0000259" key="5">
    <source>
        <dbReference type="Pfam" id="PF00496"/>
    </source>
</evidence>
<evidence type="ECO:0000256" key="2">
    <source>
        <dbReference type="ARBA" id="ARBA00005695"/>
    </source>
</evidence>
<comment type="similarity">
    <text evidence="2">Belongs to the bacterial solute-binding protein 5 family.</text>
</comment>
<dbReference type="EMBL" id="BAAAFH010000022">
    <property type="protein sequence ID" value="GAA0876983.1"/>
    <property type="molecule type" value="Genomic_DNA"/>
</dbReference>
<dbReference type="SUPFAM" id="SSF53850">
    <property type="entry name" value="Periplasmic binding protein-like II"/>
    <property type="match status" value="1"/>
</dbReference>
<feature type="domain" description="Solute-binding protein family 5" evidence="5">
    <location>
        <begin position="82"/>
        <end position="482"/>
    </location>
</feature>
<dbReference type="PIRSF" id="PIRSF002741">
    <property type="entry name" value="MppA"/>
    <property type="match status" value="1"/>
</dbReference>